<gene>
    <name evidence="4" type="ORF">C4900_08415</name>
</gene>
<dbReference type="SUPFAM" id="SSF46565">
    <property type="entry name" value="Chaperone J-domain"/>
    <property type="match status" value="1"/>
</dbReference>
<dbReference type="RefSeq" id="WP_114282941.1">
    <property type="nucleotide sequence ID" value="NZ_PSYR01000002.1"/>
</dbReference>
<feature type="coiled-coil region" evidence="2">
    <location>
        <begin position="258"/>
        <end position="317"/>
    </location>
</feature>
<dbReference type="Gene3D" id="1.10.287.110">
    <property type="entry name" value="DnaJ domain"/>
    <property type="match status" value="1"/>
</dbReference>
<evidence type="ECO:0000256" key="3">
    <source>
        <dbReference type="SAM" id="MobiDB-lite"/>
    </source>
</evidence>
<keyword evidence="1" id="KW-0143">Chaperone</keyword>
<evidence type="ECO:0000256" key="2">
    <source>
        <dbReference type="SAM" id="Coils"/>
    </source>
</evidence>
<keyword evidence="5" id="KW-1185">Reference proteome</keyword>
<name>A0A368HBV4_9GAMM</name>
<dbReference type="InterPro" id="IPR001623">
    <property type="entry name" value="DnaJ_domain"/>
</dbReference>
<sequence>MSEFQMPLAGFGPDPAPLPKGHKAFDRLVKKIQEARESLDAWAAVLAPYQKKYTNELVPLCATCRTLRIGFVRRLDEALEERGLTQTERRAVQMLVVECTASLLEEGDDPELRALYKRRARGDYEDRAARARKAAAFGEDCGIDPEAPIEEILRWAAEQLGEDVGGDHGPPTRNAPSAAEHHRIHESIRALYRKLASVLHPDREPDPDKRDHKTALMQRANHAYENDRLLPLLELRRELDPGQGVWAGEDEEAVKLYTKALRHELAALEDEVMVAEADFRMRFAVDPLVSLTPRNALKMLAAEIKETRAMADSLEMELADVADLASLKRWLRVLRDELS</sequence>
<dbReference type="CDD" id="cd06257">
    <property type="entry name" value="DnaJ"/>
    <property type="match status" value="1"/>
</dbReference>
<evidence type="ECO:0000313" key="4">
    <source>
        <dbReference type="EMBL" id="RCN55915.1"/>
    </source>
</evidence>
<organism evidence="4 5">
    <name type="scientific">Acidiferrobacter thiooxydans</name>
    <dbReference type="NCBI Taxonomy" id="163359"/>
    <lineage>
        <taxon>Bacteria</taxon>
        <taxon>Pseudomonadati</taxon>
        <taxon>Pseudomonadota</taxon>
        <taxon>Gammaproteobacteria</taxon>
        <taxon>Acidiferrobacterales</taxon>
        <taxon>Acidiferrobacteraceae</taxon>
        <taxon>Acidiferrobacter</taxon>
    </lineage>
</organism>
<evidence type="ECO:0000256" key="1">
    <source>
        <dbReference type="ARBA" id="ARBA00023186"/>
    </source>
</evidence>
<proteinExistence type="predicted"/>
<dbReference type="OrthoDB" id="114754at2"/>
<dbReference type="InterPro" id="IPR036869">
    <property type="entry name" value="J_dom_sf"/>
</dbReference>
<keyword evidence="2" id="KW-0175">Coiled coil</keyword>
<feature type="region of interest" description="Disordered" evidence="3">
    <location>
        <begin position="163"/>
        <end position="182"/>
    </location>
</feature>
<comment type="caution">
    <text evidence="4">The sequence shown here is derived from an EMBL/GenBank/DDBJ whole genome shotgun (WGS) entry which is preliminary data.</text>
</comment>
<accession>A0A368HBV4</accession>
<dbReference type="Proteomes" id="UP000253250">
    <property type="component" value="Unassembled WGS sequence"/>
</dbReference>
<evidence type="ECO:0008006" key="6">
    <source>
        <dbReference type="Google" id="ProtNLM"/>
    </source>
</evidence>
<protein>
    <recommendedName>
        <fullName evidence="6">J domain-containing protein</fullName>
    </recommendedName>
</protein>
<dbReference type="EMBL" id="PSYR01000002">
    <property type="protein sequence ID" value="RCN55915.1"/>
    <property type="molecule type" value="Genomic_DNA"/>
</dbReference>
<reference evidence="4 5" key="1">
    <citation type="submission" date="2018-02" db="EMBL/GenBank/DDBJ databases">
        <title>Insights into the biology of acidophilic members of the Acidiferrobacteraceae family derived from comparative genomic analyses.</title>
        <authorList>
            <person name="Issotta F."/>
            <person name="Thyssen C."/>
            <person name="Mena C."/>
            <person name="Moya A."/>
            <person name="Bellenberg S."/>
            <person name="Sproer C."/>
            <person name="Covarrubias P.C."/>
            <person name="Sand W."/>
            <person name="Quatrini R."/>
            <person name="Vera M."/>
        </authorList>
    </citation>
    <scope>NUCLEOTIDE SEQUENCE [LARGE SCALE GENOMIC DNA]</scope>
    <source>
        <strain evidence="5">m-1</strain>
    </source>
</reference>
<evidence type="ECO:0000313" key="5">
    <source>
        <dbReference type="Proteomes" id="UP000253250"/>
    </source>
</evidence>
<dbReference type="AlphaFoldDB" id="A0A368HBV4"/>